<dbReference type="EMBL" id="JAWCUI010000021">
    <property type="protein sequence ID" value="KAL1896782.1"/>
    <property type="molecule type" value="Genomic_DNA"/>
</dbReference>
<evidence type="ECO:0000256" key="1">
    <source>
        <dbReference type="SAM" id="MobiDB-lite"/>
    </source>
</evidence>
<keyword evidence="4" id="KW-1185">Reference proteome</keyword>
<gene>
    <name evidence="3" type="ORF">Sste5346_004415</name>
</gene>
<feature type="compositionally biased region" description="Low complexity" evidence="1">
    <location>
        <begin position="357"/>
        <end position="366"/>
    </location>
</feature>
<feature type="domain" description="FAD dependent oxidoreductase" evidence="2">
    <location>
        <begin position="59"/>
        <end position="310"/>
    </location>
</feature>
<evidence type="ECO:0000259" key="2">
    <source>
        <dbReference type="Pfam" id="PF01266"/>
    </source>
</evidence>
<organism evidence="3 4">
    <name type="scientific">Sporothrix stenoceras</name>
    <dbReference type="NCBI Taxonomy" id="5173"/>
    <lineage>
        <taxon>Eukaryota</taxon>
        <taxon>Fungi</taxon>
        <taxon>Dikarya</taxon>
        <taxon>Ascomycota</taxon>
        <taxon>Pezizomycotina</taxon>
        <taxon>Sordariomycetes</taxon>
        <taxon>Sordariomycetidae</taxon>
        <taxon>Ophiostomatales</taxon>
        <taxon>Ophiostomataceae</taxon>
        <taxon>Sporothrix</taxon>
    </lineage>
</organism>
<name>A0ABR3Z957_9PEZI</name>
<feature type="compositionally biased region" description="Low complexity" evidence="1">
    <location>
        <begin position="415"/>
        <end position="439"/>
    </location>
</feature>
<comment type="caution">
    <text evidence="3">The sequence shown here is derived from an EMBL/GenBank/DDBJ whole genome shotgun (WGS) entry which is preliminary data.</text>
</comment>
<dbReference type="PANTHER" id="PTHR13847:SF129">
    <property type="entry name" value="FAD DEPENDENT OXIDOREDUCTASE"/>
    <property type="match status" value="1"/>
</dbReference>
<feature type="region of interest" description="Disordered" evidence="1">
    <location>
        <begin position="308"/>
        <end position="370"/>
    </location>
</feature>
<reference evidence="3 4" key="1">
    <citation type="journal article" date="2024" name="IMA Fungus">
        <title>IMA Genome - F19 : A genome assembly and annotation guide to empower mycologists, including annotated draft genome sequences of Ceratocystis pirilliformis, Diaporthe australafricana, Fusarium ophioides, Paecilomyces lecythidis, and Sporothrix stenoceras.</title>
        <authorList>
            <person name="Aylward J."/>
            <person name="Wilson A.M."/>
            <person name="Visagie C.M."/>
            <person name="Spraker J."/>
            <person name="Barnes I."/>
            <person name="Buitendag C."/>
            <person name="Ceriani C."/>
            <person name="Del Mar Angel L."/>
            <person name="du Plessis D."/>
            <person name="Fuchs T."/>
            <person name="Gasser K."/>
            <person name="Kramer D."/>
            <person name="Li W."/>
            <person name="Munsamy K."/>
            <person name="Piso A."/>
            <person name="Price J.L."/>
            <person name="Sonnekus B."/>
            <person name="Thomas C."/>
            <person name="van der Nest A."/>
            <person name="van Dijk A."/>
            <person name="van Heerden A."/>
            <person name="van Vuuren N."/>
            <person name="Yilmaz N."/>
            <person name="Duong T.A."/>
            <person name="van der Merwe N.A."/>
            <person name="Wingfield M.J."/>
            <person name="Wingfield B.D."/>
        </authorList>
    </citation>
    <scope>NUCLEOTIDE SEQUENCE [LARGE SCALE GENOMIC DNA]</scope>
    <source>
        <strain evidence="3 4">CMW 5346</strain>
    </source>
</reference>
<accession>A0ABR3Z957</accession>
<dbReference type="SUPFAM" id="SSF51905">
    <property type="entry name" value="FAD/NAD(P)-binding domain"/>
    <property type="match status" value="1"/>
</dbReference>
<feature type="compositionally biased region" description="Low complexity" evidence="1">
    <location>
        <begin position="329"/>
        <end position="346"/>
    </location>
</feature>
<dbReference type="Pfam" id="PF01266">
    <property type="entry name" value="DAO"/>
    <property type="match status" value="2"/>
</dbReference>
<protein>
    <recommendedName>
        <fullName evidence="2">FAD dependent oxidoreductase domain-containing protein</fullName>
    </recommendedName>
</protein>
<dbReference type="Gene3D" id="3.50.50.60">
    <property type="entry name" value="FAD/NAD(P)-binding domain"/>
    <property type="match status" value="2"/>
</dbReference>
<evidence type="ECO:0000313" key="3">
    <source>
        <dbReference type="EMBL" id="KAL1896782.1"/>
    </source>
</evidence>
<proteinExistence type="predicted"/>
<dbReference type="InterPro" id="IPR036188">
    <property type="entry name" value="FAD/NAD-bd_sf"/>
</dbReference>
<dbReference type="InterPro" id="IPR006076">
    <property type="entry name" value="FAD-dep_OxRdtase"/>
</dbReference>
<evidence type="ECO:0000313" key="4">
    <source>
        <dbReference type="Proteomes" id="UP001583186"/>
    </source>
</evidence>
<sequence>MTVYEEAPEASTAAAALSVDHHPVAGLPSDNPSTSYWLQDPSKVLFGHRTTEELPAEVDVVVVGSGITGSFAADALLEGAGDSSSSSPKVLLLEAREACFGATGRNGGHCQPMVYSSAYDVSDFELATFHFLERFVAEHDVPCDWRTLPGGGVHAYLDKDLFALAEELVSTLREKRPDLADQITVVKADDTAEGKTLDDLRLRGAAGALVQQNAASVWPYKLVVWVLERLVEKHAASGAFNLQTNTPVLSVKKDASSSSSWVVETPRGKVNAKAVLLATNGYSSHLLPRSLADLVVPVRAQIAALVPPSSDTKVETSRTVESAPAGVTSSSTSSSSSSVNDASKSSITVVETKDGQTTTTTTTTTTSNAPADRLTHSYVFVGHDRGQARGGNRDEYLVQRPFTSGSSGRLVPATSSAQSSSGNASASAFSSSSSPSSTSGGHFIWGGGRQRAAGAGVGEWRDDEVETPVAGYLRSNLAPVLAVGGDDSNGEPAAQLEADYEWTGIMGFSRDANPWVGRVPSEESGGDGLYLAAGFTGHGMPSTSLCGRAVAGMIKRDLGYDAAAGDADKVVVTLPLQAGGHAELPRSFLLTAERIQKARETCEPVAAADTRGFLAEFQHLLAARRAE</sequence>
<feature type="domain" description="FAD dependent oxidoreductase" evidence="2">
    <location>
        <begin position="439"/>
        <end position="551"/>
    </location>
</feature>
<dbReference type="Gene3D" id="3.30.9.10">
    <property type="entry name" value="D-Amino Acid Oxidase, subunit A, domain 2"/>
    <property type="match status" value="2"/>
</dbReference>
<dbReference type="PANTHER" id="PTHR13847">
    <property type="entry name" value="SARCOSINE DEHYDROGENASE-RELATED"/>
    <property type="match status" value="1"/>
</dbReference>
<feature type="region of interest" description="Disordered" evidence="1">
    <location>
        <begin position="399"/>
        <end position="447"/>
    </location>
</feature>
<dbReference type="Proteomes" id="UP001583186">
    <property type="component" value="Unassembled WGS sequence"/>
</dbReference>